<name>A0AAD6WGP2_9ROSI</name>
<dbReference type="Pfam" id="PF02138">
    <property type="entry name" value="Beach"/>
    <property type="match status" value="1"/>
</dbReference>
<dbReference type="EMBL" id="JAQIZT010000001">
    <property type="protein sequence ID" value="KAJ7009759.1"/>
    <property type="molecule type" value="Genomic_DNA"/>
</dbReference>
<dbReference type="SMART" id="SM01026">
    <property type="entry name" value="Beach"/>
    <property type="match status" value="1"/>
</dbReference>
<dbReference type="PANTHER" id="PTHR46108:SF4">
    <property type="entry name" value="BLUE CHEESE"/>
    <property type="match status" value="1"/>
</dbReference>
<evidence type="ECO:0000256" key="3">
    <source>
        <dbReference type="SAM" id="MobiDB-lite"/>
    </source>
</evidence>
<dbReference type="SUPFAM" id="SSF81837">
    <property type="entry name" value="BEACH domain"/>
    <property type="match status" value="1"/>
</dbReference>
<dbReference type="CDD" id="cd09272">
    <property type="entry name" value="RNase_HI_RT_Ty1"/>
    <property type="match status" value="1"/>
</dbReference>
<feature type="domain" description="BEACH" evidence="4">
    <location>
        <begin position="458"/>
        <end position="662"/>
    </location>
</feature>
<keyword evidence="2" id="KW-0677">Repeat</keyword>
<dbReference type="InterPro" id="IPR000409">
    <property type="entry name" value="BEACH_dom"/>
</dbReference>
<keyword evidence="6" id="KW-1185">Reference proteome</keyword>
<evidence type="ECO:0000259" key="4">
    <source>
        <dbReference type="PROSITE" id="PS50197"/>
    </source>
</evidence>
<dbReference type="Gene3D" id="1.10.1540.10">
    <property type="entry name" value="BEACH domain"/>
    <property type="match status" value="1"/>
</dbReference>
<dbReference type="InterPro" id="IPR043502">
    <property type="entry name" value="DNA/RNA_pol_sf"/>
</dbReference>
<protein>
    <submittedName>
        <fullName evidence="5">Retrovirus-related Pol polyprotein from transposon TNT 1-94</fullName>
    </submittedName>
</protein>
<dbReference type="PROSITE" id="PS50197">
    <property type="entry name" value="BEACH"/>
    <property type="match status" value="1"/>
</dbReference>
<dbReference type="AlphaFoldDB" id="A0AAD6WGP2"/>
<comment type="caution">
    <text evidence="5">The sequence shown here is derived from an EMBL/GenBank/DDBJ whole genome shotgun (WGS) entry which is preliminary data.</text>
</comment>
<sequence>MLANHGGDLQNDDNGGFLNEPLVGDPESANDDIDVIPEQVMQEAPDEPQLRRSTRPRQPSTKYSPYEYVLVTNGGESECFDEAMSYEKKSEWLKAMQEEMKSLHENHTFELVKLPKGKRALKNKWVFRLKIDEHCSHPRYKARLVVKGFGQKKGIDFEEIFSPVVKMSSIRVVLGLAANLNLKVEQLDVKAAFLHGDLDEEIYMEQPEGFEAKGKDQLVSKLKKSLYGLKQAPTQWYKKFDSFMVDHGYDRTTSDHCVFMKRFLDGNFIILLLYVNDMLIVGHDAKKIQILKEELSKSFAMKDLGPVKQILGMNITRDRKKEKLWLSKERYVQKVLERFNMSNSKPVCSPLVSHFKLSSKQCPSSDEEIDEMKKVPYASVVGSLMYAMVCSRPDIAHAVGVVSRFLSNPSKEHWSVVKWILRYLKGTSSFSLCFANNKPVLDGYTDADMAGDVDSRKSTSGYLMKFAEGAVSWQSRLKKCVALSTTKAEYKNKSLSGDDNDPMTPVFTPSLSSVLTVAASFSVFIKRGTPATFSFLSHLQQQQATSGGRASSPAAVQLIIIIFTSSREREKRNLGKGQYETWDDLEVPKFHYGSHYSSAGIVLFYLLRLPPFSVENQKLQGGQFDHADRLFNSIRDTWLSAAGKGNTSDVKELIPEFFYIPN</sequence>
<dbReference type="InterPro" id="IPR036372">
    <property type="entry name" value="BEACH_dom_sf"/>
</dbReference>
<accession>A0AAD6WGP2</accession>
<dbReference type="SUPFAM" id="SSF56672">
    <property type="entry name" value="DNA/RNA polymerases"/>
    <property type="match status" value="1"/>
</dbReference>
<evidence type="ECO:0000313" key="5">
    <source>
        <dbReference type="EMBL" id="KAJ7009759.1"/>
    </source>
</evidence>
<evidence type="ECO:0000256" key="2">
    <source>
        <dbReference type="ARBA" id="ARBA00022737"/>
    </source>
</evidence>
<evidence type="ECO:0000313" key="6">
    <source>
        <dbReference type="Proteomes" id="UP001164929"/>
    </source>
</evidence>
<dbReference type="InterPro" id="IPR013103">
    <property type="entry name" value="RVT_2"/>
</dbReference>
<dbReference type="InterPro" id="IPR051944">
    <property type="entry name" value="BEACH_domain_protein"/>
</dbReference>
<reference evidence="5 6" key="1">
    <citation type="journal article" date="2023" name="Mol. Ecol. Resour.">
        <title>Chromosome-level genome assembly of a triploid poplar Populus alba 'Berolinensis'.</title>
        <authorList>
            <person name="Chen S."/>
            <person name="Yu Y."/>
            <person name="Wang X."/>
            <person name="Wang S."/>
            <person name="Zhang T."/>
            <person name="Zhou Y."/>
            <person name="He R."/>
            <person name="Meng N."/>
            <person name="Wang Y."/>
            <person name="Liu W."/>
            <person name="Liu Z."/>
            <person name="Liu J."/>
            <person name="Guo Q."/>
            <person name="Huang H."/>
            <person name="Sederoff R.R."/>
            <person name="Wang G."/>
            <person name="Qu G."/>
            <person name="Chen S."/>
        </authorList>
    </citation>
    <scope>NUCLEOTIDE SEQUENCE [LARGE SCALE GENOMIC DNA]</scope>
    <source>
        <strain evidence="5">SC-2020</strain>
    </source>
</reference>
<feature type="region of interest" description="Disordered" evidence="3">
    <location>
        <begin position="1"/>
        <end position="64"/>
    </location>
</feature>
<dbReference type="PANTHER" id="PTHR46108">
    <property type="entry name" value="BLUE CHEESE"/>
    <property type="match status" value="1"/>
</dbReference>
<keyword evidence="1" id="KW-0853">WD repeat</keyword>
<evidence type="ECO:0000256" key="1">
    <source>
        <dbReference type="ARBA" id="ARBA00022574"/>
    </source>
</evidence>
<organism evidence="5 6">
    <name type="scientific">Populus alba x Populus x berolinensis</name>
    <dbReference type="NCBI Taxonomy" id="444605"/>
    <lineage>
        <taxon>Eukaryota</taxon>
        <taxon>Viridiplantae</taxon>
        <taxon>Streptophyta</taxon>
        <taxon>Embryophyta</taxon>
        <taxon>Tracheophyta</taxon>
        <taxon>Spermatophyta</taxon>
        <taxon>Magnoliopsida</taxon>
        <taxon>eudicotyledons</taxon>
        <taxon>Gunneridae</taxon>
        <taxon>Pentapetalae</taxon>
        <taxon>rosids</taxon>
        <taxon>fabids</taxon>
        <taxon>Malpighiales</taxon>
        <taxon>Salicaceae</taxon>
        <taxon>Saliceae</taxon>
        <taxon>Populus</taxon>
    </lineage>
</organism>
<dbReference type="Pfam" id="PF07727">
    <property type="entry name" value="RVT_2"/>
    <property type="match status" value="1"/>
</dbReference>
<gene>
    <name evidence="5" type="ORF">NC653_000465</name>
</gene>
<dbReference type="Proteomes" id="UP001164929">
    <property type="component" value="Chromosome 1"/>
</dbReference>
<proteinExistence type="predicted"/>